<keyword evidence="1" id="KW-0472">Membrane</keyword>
<evidence type="ECO:0000256" key="1">
    <source>
        <dbReference type="SAM" id="Phobius"/>
    </source>
</evidence>
<sequence>MISNAEYATTNLTLQPPIWGPRIIYGGTIVVVIAGLISLIGVLATRRLQWTGARHLAVSIVALVCFPFGSYSLIRLRYNMEKSINMREARSVYIIFSSAAPSAAGFCLGASSFWFGATQLQSSDTYEAQAFNPIEEIIAWVRLAGLGILVYYASP</sequence>
<keyword evidence="1" id="KW-0812">Transmembrane</keyword>
<organism evidence="2">
    <name type="scientific">Lotharella oceanica</name>
    <dbReference type="NCBI Taxonomy" id="641309"/>
    <lineage>
        <taxon>Eukaryota</taxon>
        <taxon>Sar</taxon>
        <taxon>Rhizaria</taxon>
        <taxon>Cercozoa</taxon>
        <taxon>Chlorarachniophyceae</taxon>
        <taxon>Lotharella</taxon>
    </lineage>
</organism>
<dbReference type="AlphaFoldDB" id="A0A7S2U100"/>
<keyword evidence="1" id="KW-1133">Transmembrane helix</keyword>
<feature type="transmembrane region" description="Helical" evidence="1">
    <location>
        <begin position="23"/>
        <end position="44"/>
    </location>
</feature>
<dbReference type="EMBL" id="HBHP01032379">
    <property type="protein sequence ID" value="CAD9775954.1"/>
    <property type="molecule type" value="Transcribed_RNA"/>
</dbReference>
<evidence type="ECO:0000313" key="2">
    <source>
        <dbReference type="EMBL" id="CAD9775954.1"/>
    </source>
</evidence>
<feature type="transmembrane region" description="Helical" evidence="1">
    <location>
        <begin position="56"/>
        <end position="74"/>
    </location>
</feature>
<reference evidence="2" key="1">
    <citation type="submission" date="2021-01" db="EMBL/GenBank/DDBJ databases">
        <authorList>
            <person name="Corre E."/>
            <person name="Pelletier E."/>
            <person name="Niang G."/>
            <person name="Scheremetjew M."/>
            <person name="Finn R."/>
            <person name="Kale V."/>
            <person name="Holt S."/>
            <person name="Cochrane G."/>
            <person name="Meng A."/>
            <person name="Brown T."/>
            <person name="Cohen L."/>
        </authorList>
    </citation>
    <scope>NUCLEOTIDE SEQUENCE</scope>
    <source>
        <strain evidence="2">CCMP622</strain>
    </source>
</reference>
<feature type="transmembrane region" description="Helical" evidence="1">
    <location>
        <begin position="94"/>
        <end position="117"/>
    </location>
</feature>
<gene>
    <name evidence="2" type="ORF">LSP00402_LOCUS19958</name>
</gene>
<protein>
    <submittedName>
        <fullName evidence="2">Uncharacterized protein</fullName>
    </submittedName>
</protein>
<accession>A0A7S2U100</accession>
<name>A0A7S2U100_9EUKA</name>
<proteinExistence type="predicted"/>
<feature type="transmembrane region" description="Helical" evidence="1">
    <location>
        <begin position="137"/>
        <end position="154"/>
    </location>
</feature>